<dbReference type="EMBL" id="LR214972">
    <property type="protein sequence ID" value="VEU63676.1"/>
    <property type="molecule type" value="Genomic_DNA"/>
</dbReference>
<dbReference type="InterPro" id="IPR014528">
    <property type="entry name" value="GdpP/PdeA"/>
</dbReference>
<protein>
    <submittedName>
        <fullName evidence="3">Putative bifunctional signaling protein/50S ribosomal protein L9</fullName>
    </submittedName>
</protein>
<dbReference type="SUPFAM" id="SSF64182">
    <property type="entry name" value="DHH phosphoesterases"/>
    <property type="match status" value="1"/>
</dbReference>
<sequence>MKFNKKSLIWAIPIALVLFFSIILIIIFVRELNNRVVAMVISLAILAMLAIAIILIYNALVKLAKNKSLVDSSFNKVLYDVLDQNNIGLCIYNTNHEIIWSTNYIKNTFGHDFIGQKIHNMIKALDPNLEKGNLPFDKYLNLRFKDSFFQLQIFPSEHMLIFRNVTSENLYKAQAQEQMPVLGEIEIDNYPLYQSILSEEQLFKINSILMNTLNEYSQRYNFIYRQYTNGKFLIFTNEDSIHKLIQENFRLFFDIKSAISDTLIKKLTISGGFSYGWVSLKQKIEKAKKGLTQAQARGGDQIAIHTNYAPVFFLGSNTEVLKDNSKTRIRYLTEQLEEKLLDPEINNVFIYGHSFADLDAIGSAYALYELIKHYQKEVYIIANTFDATTTQIINEYKLNKSKIIFDPSFAIKHTNLNSLVILTDVADPLRTDNPKAIDQVKRDNIFIFDHHRLLKQIDFALKTNCYIETTSSSACEIVTEIIMFLENKFTLSKLASQMLLNGIFLDTSQFSKSVTPRTFNAASWLQGLNASSSKSVEALKIDSKTKDKIQLLIANITEIKKGYYLAYSDLEATNDEISIAANEILRIKGRIASFVVAKLATSKNTYKLSARGINTNVQIICEAVGGGGHFNTAAATSDEELNDFVDNIKHAIATTRRLIKYESNTN</sequence>
<organism evidence="3 4">
    <name type="scientific">Mycoplasmopsis bovirhinis</name>
    <dbReference type="NCBI Taxonomy" id="29553"/>
    <lineage>
        <taxon>Bacteria</taxon>
        <taxon>Bacillati</taxon>
        <taxon>Mycoplasmatota</taxon>
        <taxon>Mycoplasmoidales</taxon>
        <taxon>Metamycoplasmataceae</taxon>
        <taxon>Mycoplasmopsis</taxon>
    </lineage>
</organism>
<dbReference type="Gene3D" id="3.90.1640.10">
    <property type="entry name" value="inorganic pyrophosphatase (n-terminal core)"/>
    <property type="match status" value="1"/>
</dbReference>
<dbReference type="AlphaFoldDB" id="A0A224AT83"/>
<dbReference type="Pfam" id="PF01368">
    <property type="entry name" value="DHH"/>
    <property type="match status" value="1"/>
</dbReference>
<dbReference type="GO" id="GO:0003676">
    <property type="term" value="F:nucleic acid binding"/>
    <property type="evidence" value="ECO:0007669"/>
    <property type="project" value="InterPro"/>
</dbReference>
<dbReference type="InterPro" id="IPR001667">
    <property type="entry name" value="DDH_dom"/>
</dbReference>
<dbReference type="InterPro" id="IPR051319">
    <property type="entry name" value="Oligoribo/pAp-PDE_c-di-AMP_PDE"/>
</dbReference>
<dbReference type="InterPro" id="IPR038763">
    <property type="entry name" value="DHH_sf"/>
</dbReference>
<dbReference type="Gene3D" id="3.10.310.30">
    <property type="match status" value="1"/>
</dbReference>
<dbReference type="PANTHER" id="PTHR47618">
    <property type="entry name" value="BIFUNCTIONAL OLIGORIBONUCLEASE AND PAP PHOSPHATASE NRNA"/>
    <property type="match status" value="1"/>
</dbReference>
<evidence type="ECO:0000313" key="4">
    <source>
        <dbReference type="Proteomes" id="UP000289952"/>
    </source>
</evidence>
<keyword evidence="3" id="KW-0689">Ribosomal protein</keyword>
<feature type="domain" description="DDH" evidence="1">
    <location>
        <begin position="347"/>
        <end position="503"/>
    </location>
</feature>
<keyword evidence="3" id="KW-0687">Ribonucleoprotein</keyword>
<evidence type="ECO:0000313" key="3">
    <source>
        <dbReference type="EMBL" id="VEU63676.1"/>
    </source>
</evidence>
<name>A0A224AT83_9BACT</name>
<reference evidence="3 4" key="1">
    <citation type="submission" date="2019-01" db="EMBL/GenBank/DDBJ databases">
        <authorList>
            <consortium name="Pathogen Informatics"/>
        </authorList>
    </citation>
    <scope>NUCLEOTIDE SEQUENCE [LARGE SCALE GENOMIC DNA]</scope>
    <source>
        <strain evidence="3 4">NCTC10118</strain>
    </source>
</reference>
<proteinExistence type="predicted"/>
<feature type="domain" description="DHHA1" evidence="2">
    <location>
        <begin position="565"/>
        <end position="653"/>
    </location>
</feature>
<dbReference type="Pfam" id="PF02272">
    <property type="entry name" value="DHHA1"/>
    <property type="match status" value="1"/>
</dbReference>
<dbReference type="RefSeq" id="WP_120161424.1">
    <property type="nucleotide sequence ID" value="NZ_AP018135.1"/>
</dbReference>
<dbReference type="Proteomes" id="UP000289952">
    <property type="component" value="Chromosome"/>
</dbReference>
<evidence type="ECO:0000259" key="1">
    <source>
        <dbReference type="Pfam" id="PF01368"/>
    </source>
</evidence>
<dbReference type="GO" id="GO:0005840">
    <property type="term" value="C:ribosome"/>
    <property type="evidence" value="ECO:0007669"/>
    <property type="project" value="UniProtKB-KW"/>
</dbReference>
<dbReference type="Gene3D" id="3.30.450.20">
    <property type="entry name" value="PAS domain"/>
    <property type="match status" value="1"/>
</dbReference>
<dbReference type="PANTHER" id="PTHR47618:SF2">
    <property type="entry name" value="CYCLIC-DI-AMP PHOSPHODIESTERASE GDPP"/>
    <property type="match status" value="1"/>
</dbReference>
<gene>
    <name evidence="3" type="ORF">NCTC10118_00730</name>
</gene>
<dbReference type="InterPro" id="IPR003156">
    <property type="entry name" value="DHHA1_dom"/>
</dbReference>
<evidence type="ECO:0000259" key="2">
    <source>
        <dbReference type="Pfam" id="PF02272"/>
    </source>
</evidence>
<dbReference type="Pfam" id="PF24898">
    <property type="entry name" value="GGDEF_GdpP"/>
    <property type="match status" value="1"/>
</dbReference>
<dbReference type="OrthoDB" id="9759476at2"/>
<keyword evidence="4" id="KW-1185">Reference proteome</keyword>
<dbReference type="PIRSF" id="PIRSF026583">
    <property type="entry name" value="YybT"/>
    <property type="match status" value="1"/>
</dbReference>
<accession>A0A224AT83</accession>